<dbReference type="GO" id="GO:0031683">
    <property type="term" value="F:G-protein beta/gamma-subunit complex binding"/>
    <property type="evidence" value="ECO:0007669"/>
    <property type="project" value="InterPro"/>
</dbReference>
<evidence type="ECO:0000256" key="4">
    <source>
        <dbReference type="ARBA" id="ARBA00023134"/>
    </source>
</evidence>
<protein>
    <recommendedName>
        <fullName evidence="10">Guanine nucleotide-binding protein alpha-2 subunit</fullName>
    </recommendedName>
</protein>
<evidence type="ECO:0000256" key="5">
    <source>
        <dbReference type="ARBA" id="ARBA00023224"/>
    </source>
</evidence>
<gene>
    <name evidence="8" type="ORF">EMPS_05074</name>
</gene>
<dbReference type="PRINTS" id="PR01241">
    <property type="entry name" value="GPROTEINAFNG"/>
</dbReference>
<accession>A0A9P3LW01</accession>
<dbReference type="CDD" id="cd00066">
    <property type="entry name" value="G-alpha"/>
    <property type="match status" value="1"/>
</dbReference>
<dbReference type="PANTHER" id="PTHR10218">
    <property type="entry name" value="GTP-BINDING PROTEIN ALPHA SUBUNIT"/>
    <property type="match status" value="1"/>
</dbReference>
<reference evidence="8" key="1">
    <citation type="submission" date="2021-11" db="EMBL/GenBank/DDBJ databases">
        <authorList>
            <person name="Herlambang A."/>
            <person name="Guo Y."/>
            <person name="Takashima Y."/>
            <person name="Nishizawa T."/>
        </authorList>
    </citation>
    <scope>NUCLEOTIDE SEQUENCE</scope>
    <source>
        <strain evidence="8">E1425</strain>
    </source>
</reference>
<feature type="binding site" evidence="7">
    <location>
        <position position="45"/>
    </location>
    <ligand>
        <name>Mg(2+)</name>
        <dbReference type="ChEBI" id="CHEBI:18420"/>
    </ligand>
</feature>
<dbReference type="GO" id="GO:0005737">
    <property type="term" value="C:cytoplasm"/>
    <property type="evidence" value="ECO:0007669"/>
    <property type="project" value="TreeGrafter"/>
</dbReference>
<keyword evidence="3 7" id="KW-0460">Magnesium</keyword>
<dbReference type="GO" id="GO:0046872">
    <property type="term" value="F:metal ion binding"/>
    <property type="evidence" value="ECO:0007669"/>
    <property type="project" value="UniProtKB-KW"/>
</dbReference>
<evidence type="ECO:0000313" key="9">
    <source>
        <dbReference type="Proteomes" id="UP000827284"/>
    </source>
</evidence>
<dbReference type="Gene3D" id="1.10.400.10">
    <property type="entry name" value="GI Alpha 1, domain 2-like"/>
    <property type="match status" value="1"/>
</dbReference>
<feature type="binding site" evidence="6">
    <location>
        <begin position="267"/>
        <end position="270"/>
    </location>
    <ligand>
        <name>GTP</name>
        <dbReference type="ChEBI" id="CHEBI:37565"/>
    </ligand>
</feature>
<sequence>MGACVSGHSQEQQSRKIDLAIKADERLRQLEVKLLLLGAGEAGKTTIIKQMKLLHASGFSKPEREAFRGFVFSNMITSMQSILIAMEDHDIELANRENDQYLAIFASTPRISNGAPYPPQYQKALKALWSDPAVQETYKLGHTYALADNVRYFFDSVDRIYSHNYLPDDSDILRCRVKSTGITETTFHVGHLTYRMFDVGGQRSERKKWIHCFEGVTAVLFLAAISGYDQCLVEDKDANQMEEAMMLFDQICNSQWFVHTSMILFFNKTDIFREKIKYSSIKRYFPDYLGADDDEAAATEFFKDRFQRLNRSESKHIYIHYSDATNTTMLRPIMDSVNRIILNRNVNDVAAVQAVVL</sequence>
<organism evidence="8 9">
    <name type="scientific">Entomortierella parvispora</name>
    <dbReference type="NCBI Taxonomy" id="205924"/>
    <lineage>
        <taxon>Eukaryota</taxon>
        <taxon>Fungi</taxon>
        <taxon>Fungi incertae sedis</taxon>
        <taxon>Mucoromycota</taxon>
        <taxon>Mortierellomycotina</taxon>
        <taxon>Mortierellomycetes</taxon>
        <taxon>Mortierellales</taxon>
        <taxon>Mortierellaceae</taxon>
        <taxon>Entomortierella</taxon>
    </lineage>
</organism>
<dbReference type="Pfam" id="PF00503">
    <property type="entry name" value="G-alpha"/>
    <property type="match status" value="1"/>
</dbReference>
<dbReference type="Proteomes" id="UP000827284">
    <property type="component" value="Unassembled WGS sequence"/>
</dbReference>
<dbReference type="FunFam" id="3.40.50.300:FF:000563">
    <property type="entry name" value="Guanine nucleotide-binding protein alpha subunit"/>
    <property type="match status" value="1"/>
</dbReference>
<keyword evidence="1 7" id="KW-0479">Metal-binding</keyword>
<feature type="binding site" evidence="6">
    <location>
        <begin position="41"/>
        <end position="46"/>
    </location>
    <ligand>
        <name>GTP</name>
        <dbReference type="ChEBI" id="CHEBI:37565"/>
    </ligand>
</feature>
<feature type="binding site" evidence="6">
    <location>
        <begin position="198"/>
        <end position="202"/>
    </location>
    <ligand>
        <name>GTP</name>
        <dbReference type="ChEBI" id="CHEBI:37565"/>
    </ligand>
</feature>
<name>A0A9P3LW01_9FUNG</name>
<dbReference type="InterPro" id="IPR002975">
    <property type="entry name" value="Fungi_Gprotein_alpha"/>
</dbReference>
<dbReference type="GO" id="GO:0000750">
    <property type="term" value="P:pheromone-dependent signal transduction involved in conjugation with cellular fusion"/>
    <property type="evidence" value="ECO:0007669"/>
    <property type="project" value="TreeGrafter"/>
</dbReference>
<keyword evidence="4 6" id="KW-0342">GTP-binding</keyword>
<feature type="binding site" evidence="7">
    <location>
        <position position="179"/>
    </location>
    <ligand>
        <name>Mg(2+)</name>
        <dbReference type="ChEBI" id="CHEBI:18420"/>
    </ligand>
</feature>
<dbReference type="InterPro" id="IPR027417">
    <property type="entry name" value="P-loop_NTPase"/>
</dbReference>
<dbReference type="SUPFAM" id="SSF52540">
    <property type="entry name" value="P-loop containing nucleoside triphosphate hydrolases"/>
    <property type="match status" value="1"/>
</dbReference>
<dbReference type="InterPro" id="IPR011025">
    <property type="entry name" value="GproteinA_insert"/>
</dbReference>
<dbReference type="SUPFAM" id="SSF47895">
    <property type="entry name" value="Transducin (alpha subunit), insertion domain"/>
    <property type="match status" value="1"/>
</dbReference>
<keyword evidence="2 6" id="KW-0547">Nucleotide-binding</keyword>
<evidence type="ECO:0000256" key="6">
    <source>
        <dbReference type="PIRSR" id="PIRSR601019-1"/>
    </source>
</evidence>
<dbReference type="GO" id="GO:0005834">
    <property type="term" value="C:heterotrimeric G-protein complex"/>
    <property type="evidence" value="ECO:0007669"/>
    <property type="project" value="InterPro"/>
</dbReference>
<dbReference type="GO" id="GO:0003924">
    <property type="term" value="F:GTPase activity"/>
    <property type="evidence" value="ECO:0007669"/>
    <property type="project" value="InterPro"/>
</dbReference>
<dbReference type="AlphaFoldDB" id="A0A9P3LW01"/>
<dbReference type="EMBL" id="BQFW01000007">
    <property type="protein sequence ID" value="GJJ72716.1"/>
    <property type="molecule type" value="Genomic_DNA"/>
</dbReference>
<dbReference type="PRINTS" id="PR00318">
    <property type="entry name" value="GPROTEINA"/>
</dbReference>
<dbReference type="OrthoDB" id="5817230at2759"/>
<reference evidence="8" key="2">
    <citation type="journal article" date="2022" name="Microbiol. Resour. Announc.">
        <title>Whole-Genome Sequence of Entomortierella parvispora E1425, a Mucoromycotan Fungus Associated with Burkholderiaceae-Related Endosymbiotic Bacteria.</title>
        <authorList>
            <person name="Herlambang A."/>
            <person name="Guo Y."/>
            <person name="Takashima Y."/>
            <person name="Narisawa K."/>
            <person name="Ohta H."/>
            <person name="Nishizawa T."/>
        </authorList>
    </citation>
    <scope>NUCLEOTIDE SEQUENCE</scope>
    <source>
        <strain evidence="8">E1425</strain>
    </source>
</reference>
<evidence type="ECO:0000256" key="3">
    <source>
        <dbReference type="ARBA" id="ARBA00022842"/>
    </source>
</evidence>
<dbReference type="GO" id="GO:0001664">
    <property type="term" value="F:G protein-coupled receptor binding"/>
    <property type="evidence" value="ECO:0007669"/>
    <property type="project" value="InterPro"/>
</dbReference>
<dbReference type="PROSITE" id="PS51882">
    <property type="entry name" value="G_ALPHA"/>
    <property type="match status" value="1"/>
</dbReference>
<dbReference type="Gene3D" id="3.40.50.300">
    <property type="entry name" value="P-loop containing nucleotide triphosphate hydrolases"/>
    <property type="match status" value="1"/>
</dbReference>
<dbReference type="SMART" id="SM00275">
    <property type="entry name" value="G_alpha"/>
    <property type="match status" value="1"/>
</dbReference>
<dbReference type="GO" id="GO:0005525">
    <property type="term" value="F:GTP binding"/>
    <property type="evidence" value="ECO:0007669"/>
    <property type="project" value="UniProtKB-KW"/>
</dbReference>
<comment type="caution">
    <text evidence="8">The sequence shown here is derived from an EMBL/GenBank/DDBJ whole genome shotgun (WGS) entry which is preliminary data.</text>
</comment>
<evidence type="ECO:0000256" key="2">
    <source>
        <dbReference type="ARBA" id="ARBA00022741"/>
    </source>
</evidence>
<dbReference type="PANTHER" id="PTHR10218:SF242">
    <property type="entry name" value="GUANINE NUCLEOTIDE-BINDING PROTEIN ALPHA-1 SUBUNIT"/>
    <property type="match status" value="1"/>
</dbReference>
<proteinExistence type="predicted"/>
<evidence type="ECO:0000256" key="7">
    <source>
        <dbReference type="PIRSR" id="PIRSR601019-2"/>
    </source>
</evidence>
<evidence type="ECO:0000313" key="8">
    <source>
        <dbReference type="EMBL" id="GJJ72716.1"/>
    </source>
</evidence>
<keyword evidence="5" id="KW-0807">Transducer</keyword>
<evidence type="ECO:0000256" key="1">
    <source>
        <dbReference type="ARBA" id="ARBA00022723"/>
    </source>
</evidence>
<feature type="binding site" evidence="6">
    <location>
        <position position="324"/>
    </location>
    <ligand>
        <name>GTP</name>
        <dbReference type="ChEBI" id="CHEBI:37565"/>
    </ligand>
</feature>
<dbReference type="InterPro" id="IPR001019">
    <property type="entry name" value="Gprotein_alpha_su"/>
</dbReference>
<evidence type="ECO:0008006" key="10">
    <source>
        <dbReference type="Google" id="ProtNLM"/>
    </source>
</evidence>
<dbReference type="GO" id="GO:0007186">
    <property type="term" value="P:G protein-coupled receptor signaling pathway"/>
    <property type="evidence" value="ECO:0007669"/>
    <property type="project" value="InterPro"/>
</dbReference>
<keyword evidence="9" id="KW-1185">Reference proteome</keyword>